<sequence length="99" mass="11193">MPLTPWTFVYFAAAVQAALLGVALWRRPANRAADRLLAVWVALAGADLAVKALYWHLLSPEWFRAYRLVALFPFLYGSLFYLYVRALTQGRGLVQKPVP</sequence>
<feature type="transmembrane region" description="Helical" evidence="1">
    <location>
        <begin position="63"/>
        <end position="84"/>
    </location>
</feature>
<evidence type="ECO:0000313" key="3">
    <source>
        <dbReference type="Proteomes" id="UP000245812"/>
    </source>
</evidence>
<evidence type="ECO:0000313" key="2">
    <source>
        <dbReference type="EMBL" id="PWK92785.1"/>
    </source>
</evidence>
<keyword evidence="3" id="KW-1185">Reference proteome</keyword>
<comment type="caution">
    <text evidence="2">The sequence shown here is derived from an EMBL/GenBank/DDBJ whole genome shotgun (WGS) entry which is preliminary data.</text>
</comment>
<keyword evidence="1" id="KW-0472">Membrane</keyword>
<proteinExistence type="predicted"/>
<dbReference type="AlphaFoldDB" id="A0A316IZU7"/>
<gene>
    <name evidence="2" type="ORF">C7456_101120</name>
</gene>
<feature type="transmembrane region" description="Helical" evidence="1">
    <location>
        <begin position="6"/>
        <end position="25"/>
    </location>
</feature>
<accession>A0A316IZU7</accession>
<protein>
    <submittedName>
        <fullName evidence="2">Uncharacterized protein</fullName>
    </submittedName>
</protein>
<organism evidence="2 3">
    <name type="scientific">Fulvimonas soli</name>
    <dbReference type="NCBI Taxonomy" id="155197"/>
    <lineage>
        <taxon>Bacteria</taxon>
        <taxon>Pseudomonadati</taxon>
        <taxon>Pseudomonadota</taxon>
        <taxon>Gammaproteobacteria</taxon>
        <taxon>Lysobacterales</taxon>
        <taxon>Rhodanobacteraceae</taxon>
        <taxon>Fulvimonas</taxon>
    </lineage>
</organism>
<keyword evidence="1" id="KW-0812">Transmembrane</keyword>
<reference evidence="2 3" key="1">
    <citation type="submission" date="2018-05" db="EMBL/GenBank/DDBJ databases">
        <title>Genomic Encyclopedia of Type Strains, Phase IV (KMG-IV): sequencing the most valuable type-strain genomes for metagenomic binning, comparative biology and taxonomic classification.</title>
        <authorList>
            <person name="Goeker M."/>
        </authorList>
    </citation>
    <scope>NUCLEOTIDE SEQUENCE [LARGE SCALE GENOMIC DNA]</scope>
    <source>
        <strain evidence="2 3">DSM 14263</strain>
    </source>
</reference>
<dbReference type="EMBL" id="QGHC01000001">
    <property type="protein sequence ID" value="PWK92785.1"/>
    <property type="molecule type" value="Genomic_DNA"/>
</dbReference>
<evidence type="ECO:0000256" key="1">
    <source>
        <dbReference type="SAM" id="Phobius"/>
    </source>
</evidence>
<keyword evidence="1" id="KW-1133">Transmembrane helix</keyword>
<feature type="transmembrane region" description="Helical" evidence="1">
    <location>
        <begin position="37"/>
        <end position="57"/>
    </location>
</feature>
<name>A0A316IZU7_9GAMM</name>
<dbReference type="Proteomes" id="UP000245812">
    <property type="component" value="Unassembled WGS sequence"/>
</dbReference>
<dbReference type="RefSeq" id="WP_245889728.1">
    <property type="nucleotide sequence ID" value="NZ_MSZV01000001.1"/>
</dbReference>